<keyword evidence="3" id="KW-1185">Reference proteome</keyword>
<gene>
    <name evidence="2" type="ORF">SAMN05444349_14220</name>
</gene>
<dbReference type="EMBL" id="FQVD01000042">
    <property type="protein sequence ID" value="SHF88210.1"/>
    <property type="molecule type" value="Genomic_DNA"/>
</dbReference>
<dbReference type="OrthoDB" id="1043844at2"/>
<keyword evidence="1" id="KW-1133">Transmembrane helix</keyword>
<feature type="transmembrane region" description="Helical" evidence="1">
    <location>
        <begin position="9"/>
        <end position="26"/>
    </location>
</feature>
<accession>A0A1M5F9C6</accession>
<organism evidence="2 3">
    <name type="scientific">Bacteroides faecichinchillae</name>
    <dbReference type="NCBI Taxonomy" id="871325"/>
    <lineage>
        <taxon>Bacteria</taxon>
        <taxon>Pseudomonadati</taxon>
        <taxon>Bacteroidota</taxon>
        <taxon>Bacteroidia</taxon>
        <taxon>Bacteroidales</taxon>
        <taxon>Bacteroidaceae</taxon>
        <taxon>Bacteroides</taxon>
    </lineage>
</organism>
<evidence type="ECO:0000313" key="2">
    <source>
        <dbReference type="EMBL" id="SHF88210.1"/>
    </source>
</evidence>
<dbReference type="Proteomes" id="UP000184436">
    <property type="component" value="Unassembled WGS sequence"/>
</dbReference>
<keyword evidence="1" id="KW-0472">Membrane</keyword>
<evidence type="ECO:0008006" key="4">
    <source>
        <dbReference type="Google" id="ProtNLM"/>
    </source>
</evidence>
<dbReference type="RefSeq" id="WP_025076100.1">
    <property type="nucleotide sequence ID" value="NZ_FQVD01000042.1"/>
</dbReference>
<evidence type="ECO:0000313" key="3">
    <source>
        <dbReference type="Proteomes" id="UP000184436"/>
    </source>
</evidence>
<name>A0A1M5F9C6_9BACE</name>
<reference evidence="2 3" key="1">
    <citation type="submission" date="2016-11" db="EMBL/GenBank/DDBJ databases">
        <authorList>
            <person name="Jaros S."/>
            <person name="Januszkiewicz K."/>
            <person name="Wedrychowicz H."/>
        </authorList>
    </citation>
    <scope>NUCLEOTIDE SEQUENCE [LARGE SCALE GENOMIC DNA]</scope>
    <source>
        <strain evidence="2 3">DSM 26883</strain>
    </source>
</reference>
<sequence>MTGKRMRNLSYVIVFACGILATFFIYSCSNDDYYTDETEAGTNGIAKTRAFSSRMMNGEYTLIDSIASSDEFWEFEMNSELLAEKFKTYTSTLNEEEYEYLIENMNDDDYMAEVIKKADMNDVLQKMDKARENLFNQTGFLRLSEEEKTQLFVSFAESRLQTRISPLKTRQEGGGNTSECEKELKEAKTRAKAKFDDSVVDCGSVPAVAQLCYINVAAKYNFEVRMAEKAYQECIGN</sequence>
<keyword evidence="1" id="KW-0812">Transmembrane</keyword>
<protein>
    <recommendedName>
        <fullName evidence="4">Lipoprotein</fullName>
    </recommendedName>
</protein>
<dbReference type="AlphaFoldDB" id="A0A1M5F9C6"/>
<proteinExistence type="predicted"/>
<dbReference type="PROSITE" id="PS51257">
    <property type="entry name" value="PROKAR_LIPOPROTEIN"/>
    <property type="match status" value="1"/>
</dbReference>
<evidence type="ECO:0000256" key="1">
    <source>
        <dbReference type="SAM" id="Phobius"/>
    </source>
</evidence>